<reference evidence="6 7" key="1">
    <citation type="submission" date="2015-09" db="EMBL/GenBank/DDBJ databases">
        <authorList>
            <consortium name="Pathogen Informatics"/>
        </authorList>
    </citation>
    <scope>NUCLEOTIDE SEQUENCE [LARGE SCALE GENOMIC DNA]</scope>
    <source>
        <strain evidence="6 7">2789STDY5608887</strain>
    </source>
</reference>
<sequence length="283" mass="30425">MKKNIIIVRGGGDIATGTIYKLHQSGYPVLVTEIANPSAIRRQVAFSEAVYEKSYTVEGVTCYFAENLTRAYELLKQRKVALMIDPDGAVIREVKPAAVVDGILAKKNLGTIMDMAPFTVALGPGFTAGVDVHAVVETMRGHKLGRIIYEGNAIPNTGIPGAIAGVAKERVIHAECAGVLYGEKKIFDYVQKDEVIAYIYPDAQAKDASGQREKDGAVAVKATISGILRGLIRDGYPVTKGFKIADIDPRESEYENCFTISDKARCIAGGVLEALLHAGVLPE</sequence>
<dbReference type="InterPro" id="IPR017695">
    <property type="entry name" value="Se-dep_Mo_hydrolase_YqeB"/>
</dbReference>
<evidence type="ECO:0000256" key="2">
    <source>
        <dbReference type="ARBA" id="ARBA00022531"/>
    </source>
</evidence>
<dbReference type="GO" id="GO:0009522">
    <property type="term" value="C:photosystem I"/>
    <property type="evidence" value="ECO:0007669"/>
    <property type="project" value="UniProtKB-KW"/>
</dbReference>
<dbReference type="NCBIfam" id="TIGR03309">
    <property type="entry name" value="matur_yqeB"/>
    <property type="match status" value="1"/>
</dbReference>
<keyword evidence="3" id="KW-0603">Photosystem I</keyword>
<gene>
    <name evidence="6" type="ORF">ERS852444_01544</name>
</gene>
<keyword evidence="2" id="KW-0602">Photosynthesis</keyword>
<proteinExistence type="predicted"/>
<evidence type="ECO:0000256" key="1">
    <source>
        <dbReference type="ARBA" id="ARBA00004170"/>
    </source>
</evidence>
<keyword evidence="4" id="KW-0793">Thylakoid</keyword>
<name>A0A173TIU2_9FIRM</name>
<dbReference type="EMBL" id="CYXX01000010">
    <property type="protein sequence ID" value="CUN02601.1"/>
    <property type="molecule type" value="Genomic_DNA"/>
</dbReference>
<evidence type="ECO:0000313" key="6">
    <source>
        <dbReference type="EMBL" id="CUN02601.1"/>
    </source>
</evidence>
<evidence type="ECO:0000256" key="5">
    <source>
        <dbReference type="ARBA" id="ARBA00023136"/>
    </source>
</evidence>
<accession>A0A173TIU2</accession>
<keyword evidence="5" id="KW-0472">Membrane</keyword>
<protein>
    <submittedName>
        <fullName evidence="6">Selenium-dependent molybdenum hydroxylase system protein, YqeB family</fullName>
    </submittedName>
</protein>
<dbReference type="GO" id="GO:0015979">
    <property type="term" value="P:photosynthesis"/>
    <property type="evidence" value="ECO:0007669"/>
    <property type="project" value="UniProtKB-KW"/>
</dbReference>
<dbReference type="RefSeq" id="WP_055168927.1">
    <property type="nucleotide sequence ID" value="NZ_CYXX01000010.1"/>
</dbReference>
<dbReference type="AlphaFoldDB" id="A0A173TIU2"/>
<organism evidence="6 7">
    <name type="scientific">Roseburia inulinivorans</name>
    <dbReference type="NCBI Taxonomy" id="360807"/>
    <lineage>
        <taxon>Bacteria</taxon>
        <taxon>Bacillati</taxon>
        <taxon>Bacillota</taxon>
        <taxon>Clostridia</taxon>
        <taxon>Lachnospirales</taxon>
        <taxon>Lachnospiraceae</taxon>
        <taxon>Roseburia</taxon>
    </lineage>
</organism>
<evidence type="ECO:0000313" key="7">
    <source>
        <dbReference type="Proteomes" id="UP000095453"/>
    </source>
</evidence>
<dbReference type="Proteomes" id="UP000095453">
    <property type="component" value="Unassembled WGS sequence"/>
</dbReference>
<dbReference type="InterPro" id="IPR008796">
    <property type="entry name" value="PSAN"/>
</dbReference>
<comment type="subcellular location">
    <subcellularLocation>
        <location evidence="1">Membrane</location>
        <topology evidence="1">Peripheral membrane protein</topology>
    </subcellularLocation>
</comment>
<evidence type="ECO:0000256" key="3">
    <source>
        <dbReference type="ARBA" id="ARBA00022836"/>
    </source>
</evidence>
<evidence type="ECO:0000256" key="4">
    <source>
        <dbReference type="ARBA" id="ARBA00023078"/>
    </source>
</evidence>
<dbReference type="Pfam" id="PF05479">
    <property type="entry name" value="PsaN"/>
    <property type="match status" value="1"/>
</dbReference>